<dbReference type="GO" id="GO:0008511">
    <property type="term" value="F:sodium:potassium:chloride symporter activity"/>
    <property type="evidence" value="ECO:0007669"/>
    <property type="project" value="TreeGrafter"/>
</dbReference>
<organism evidence="7 8">
    <name type="scientific">Leptidea sinapis</name>
    <dbReference type="NCBI Taxonomy" id="189913"/>
    <lineage>
        <taxon>Eukaryota</taxon>
        <taxon>Metazoa</taxon>
        <taxon>Ecdysozoa</taxon>
        <taxon>Arthropoda</taxon>
        <taxon>Hexapoda</taxon>
        <taxon>Insecta</taxon>
        <taxon>Pterygota</taxon>
        <taxon>Neoptera</taxon>
        <taxon>Endopterygota</taxon>
        <taxon>Lepidoptera</taxon>
        <taxon>Glossata</taxon>
        <taxon>Ditrysia</taxon>
        <taxon>Papilionoidea</taxon>
        <taxon>Pieridae</taxon>
        <taxon>Dismorphiinae</taxon>
        <taxon>Leptidea</taxon>
    </lineage>
</organism>
<dbReference type="GO" id="GO:0016020">
    <property type="term" value="C:membrane"/>
    <property type="evidence" value="ECO:0007669"/>
    <property type="project" value="UniProtKB-SubCell"/>
</dbReference>
<gene>
    <name evidence="7" type="ORF">LSINAPIS_LOCUS7065</name>
</gene>
<feature type="transmembrane region" description="Helical" evidence="5">
    <location>
        <begin position="110"/>
        <end position="129"/>
    </location>
</feature>
<feature type="domain" description="Amino acid permease/ SLC12A" evidence="6">
    <location>
        <begin position="1"/>
        <end position="263"/>
    </location>
</feature>
<evidence type="ECO:0000256" key="1">
    <source>
        <dbReference type="ARBA" id="ARBA00004141"/>
    </source>
</evidence>
<feature type="transmembrane region" description="Helical" evidence="5">
    <location>
        <begin position="6"/>
        <end position="39"/>
    </location>
</feature>
<evidence type="ECO:0000313" key="8">
    <source>
        <dbReference type="Proteomes" id="UP000324832"/>
    </source>
</evidence>
<dbReference type="InterPro" id="IPR004841">
    <property type="entry name" value="AA-permease/SLC12A_dom"/>
</dbReference>
<comment type="subcellular location">
    <subcellularLocation>
        <location evidence="1">Membrane</location>
        <topology evidence="1">Multi-pass membrane protein</topology>
    </subcellularLocation>
</comment>
<proteinExistence type="predicted"/>
<dbReference type="GO" id="GO:0055064">
    <property type="term" value="P:chloride ion homeostasis"/>
    <property type="evidence" value="ECO:0007669"/>
    <property type="project" value="TreeGrafter"/>
</dbReference>
<dbReference type="EMBL" id="FZQP02002271">
    <property type="protein sequence ID" value="VVC95326.1"/>
    <property type="molecule type" value="Genomic_DNA"/>
</dbReference>
<dbReference type="InterPro" id="IPR004842">
    <property type="entry name" value="SLC12A_fam"/>
</dbReference>
<evidence type="ECO:0000256" key="3">
    <source>
        <dbReference type="ARBA" id="ARBA00022989"/>
    </source>
</evidence>
<feature type="transmembrane region" description="Helical" evidence="5">
    <location>
        <begin position="354"/>
        <end position="373"/>
    </location>
</feature>
<dbReference type="AlphaFoldDB" id="A0A5E4QC67"/>
<evidence type="ECO:0000259" key="6">
    <source>
        <dbReference type="Pfam" id="PF00324"/>
    </source>
</evidence>
<keyword evidence="3 5" id="KW-1133">Transmembrane helix</keyword>
<reference evidence="7 8" key="1">
    <citation type="submission" date="2017-07" db="EMBL/GenBank/DDBJ databases">
        <authorList>
            <person name="Talla V."/>
            <person name="Backstrom N."/>
        </authorList>
    </citation>
    <scope>NUCLEOTIDE SEQUENCE [LARGE SCALE GENOMIC DNA]</scope>
</reference>
<dbReference type="Gene3D" id="1.20.1740.10">
    <property type="entry name" value="Amino acid/polyamine transporter I"/>
    <property type="match status" value="1"/>
</dbReference>
<dbReference type="GO" id="GO:1990573">
    <property type="term" value="P:potassium ion import across plasma membrane"/>
    <property type="evidence" value="ECO:0007669"/>
    <property type="project" value="TreeGrafter"/>
</dbReference>
<dbReference type="Proteomes" id="UP000324832">
    <property type="component" value="Unassembled WGS sequence"/>
</dbReference>
<name>A0A5E4QC67_9NEOP</name>
<evidence type="ECO:0000256" key="4">
    <source>
        <dbReference type="ARBA" id="ARBA00023136"/>
    </source>
</evidence>
<evidence type="ECO:0000256" key="5">
    <source>
        <dbReference type="SAM" id="Phobius"/>
    </source>
</evidence>
<dbReference type="PANTHER" id="PTHR11827:SF48">
    <property type="entry name" value="GH09711P"/>
    <property type="match status" value="1"/>
</dbReference>
<keyword evidence="8" id="KW-1185">Reference proteome</keyword>
<feature type="transmembrane region" description="Helical" evidence="5">
    <location>
        <begin position="51"/>
        <end position="73"/>
    </location>
</feature>
<accession>A0A5E4QC67</accession>
<dbReference type="GO" id="GO:0055075">
    <property type="term" value="P:potassium ion homeostasis"/>
    <property type="evidence" value="ECO:0007669"/>
    <property type="project" value="TreeGrafter"/>
</dbReference>
<evidence type="ECO:0000313" key="7">
    <source>
        <dbReference type="EMBL" id="VVC95326.1"/>
    </source>
</evidence>
<dbReference type="GO" id="GO:0055078">
    <property type="term" value="P:sodium ion homeostasis"/>
    <property type="evidence" value="ECO:0007669"/>
    <property type="project" value="TreeGrafter"/>
</dbReference>
<dbReference type="GO" id="GO:0006884">
    <property type="term" value="P:cell volume homeostasis"/>
    <property type="evidence" value="ECO:0007669"/>
    <property type="project" value="TreeGrafter"/>
</dbReference>
<protein>
    <recommendedName>
        <fullName evidence="6">Amino acid permease/ SLC12A domain-containing protein</fullName>
    </recommendedName>
</protein>
<dbReference type="PANTHER" id="PTHR11827">
    <property type="entry name" value="SOLUTE CARRIER FAMILY 12, CATION COTRANSPORTERS"/>
    <property type="match status" value="1"/>
</dbReference>
<keyword evidence="2 5" id="KW-0812">Transmembrane</keyword>
<feature type="transmembrane region" description="Helical" evidence="5">
    <location>
        <begin position="379"/>
        <end position="397"/>
    </location>
</feature>
<sequence>MLFLRIAWIVGQAGIGTTIAIIFLSGVVCVITALSLSAICTNGVLQGGGVYYIVSRSLGAELGASVGIIFAFANSVAASMNTIGFCESLNALLKSNGLKIIDNDVNDVRIVGAIALLVMCVICAIGMDWETKTQNILIIIIVVAIFNYIIGVFVGPLNDTAKAQGFVGISLENAKKNFGTDFRYDENQYHDFFSVFAMYFPAVTGVQAGANICGDLKDPATAIPKGTLLALGISMTSYLVMAVLCGMAALRDASGSAADLVTGNLHACKPNCPYGLHNDYARGNLRGMLGCNAVHCTDQFALRAAPRSGAGHRPYLSWTNLLLQALRQTRRAVPGICPHLYPDLNAIAPLITNFYLASYALINFCTFHAAFYYNIWLSLLGFLMCAAIMIVISWITAGKLGQQH</sequence>
<dbReference type="Pfam" id="PF00324">
    <property type="entry name" value="AA_permease"/>
    <property type="match status" value="1"/>
</dbReference>
<evidence type="ECO:0000256" key="2">
    <source>
        <dbReference type="ARBA" id="ARBA00022692"/>
    </source>
</evidence>
<feature type="transmembrane region" description="Helical" evidence="5">
    <location>
        <begin position="136"/>
        <end position="157"/>
    </location>
</feature>
<feature type="transmembrane region" description="Helical" evidence="5">
    <location>
        <begin position="228"/>
        <end position="250"/>
    </location>
</feature>
<keyword evidence="4 5" id="KW-0472">Membrane</keyword>